<sequence>MLKELGKLSLAVSAVRMLDDALPVQTLAVFLEIARNEGISINELCDKVGLASSSASRNVAALSDRHWLNKPGLGLVETLPDPKDLRRKTVRLTAKGRQLKKQMAAMIGEGQT</sequence>
<dbReference type="Gene3D" id="1.10.10.10">
    <property type="entry name" value="Winged helix-like DNA-binding domain superfamily/Winged helix DNA-binding domain"/>
    <property type="match status" value="1"/>
</dbReference>
<dbReference type="InterPro" id="IPR036390">
    <property type="entry name" value="WH_DNA-bd_sf"/>
</dbReference>
<dbReference type="PATRIC" id="fig|42253.5.peg.2220"/>
<accession>A0A0K2GCI3</accession>
<gene>
    <name evidence="2" type="ORF">NITMOv2_2255</name>
</gene>
<name>A0A0K2GCI3_NITMO</name>
<dbReference type="GO" id="GO:0003700">
    <property type="term" value="F:DNA-binding transcription factor activity"/>
    <property type="evidence" value="ECO:0007669"/>
    <property type="project" value="InterPro"/>
</dbReference>
<dbReference type="KEGG" id="nmv:NITMOv2_2255"/>
<reference evidence="2 3" key="1">
    <citation type="journal article" date="2015" name="Proc. Natl. Acad. Sci. U.S.A.">
        <title>Expanded metabolic versatility of ubiquitous nitrite-oxidizing bacteria from the genus Nitrospira.</title>
        <authorList>
            <person name="Koch H."/>
            <person name="Lucker S."/>
            <person name="Albertsen M."/>
            <person name="Kitzinger K."/>
            <person name="Herbold C."/>
            <person name="Spieck E."/>
            <person name="Nielsen P.H."/>
            <person name="Wagner M."/>
            <person name="Daims H."/>
        </authorList>
    </citation>
    <scope>NUCLEOTIDE SEQUENCE [LARGE SCALE GENOMIC DNA]</scope>
    <source>
        <strain evidence="2 3">NSP M-1</strain>
    </source>
</reference>
<evidence type="ECO:0000259" key="1">
    <source>
        <dbReference type="Pfam" id="PF13463"/>
    </source>
</evidence>
<organism evidence="2 3">
    <name type="scientific">Nitrospira moscoviensis</name>
    <dbReference type="NCBI Taxonomy" id="42253"/>
    <lineage>
        <taxon>Bacteria</taxon>
        <taxon>Pseudomonadati</taxon>
        <taxon>Nitrospirota</taxon>
        <taxon>Nitrospiria</taxon>
        <taxon>Nitrospirales</taxon>
        <taxon>Nitrospiraceae</taxon>
        <taxon>Nitrospira</taxon>
    </lineage>
</organism>
<dbReference type="Proteomes" id="UP000069205">
    <property type="component" value="Chromosome"/>
</dbReference>
<protein>
    <submittedName>
        <fullName evidence="2">Putative transcriptional regulator, MarR family</fullName>
    </submittedName>
</protein>
<dbReference type="SUPFAM" id="SSF46785">
    <property type="entry name" value="Winged helix' DNA-binding domain"/>
    <property type="match status" value="1"/>
</dbReference>
<dbReference type="RefSeq" id="WP_053379809.1">
    <property type="nucleotide sequence ID" value="NZ_CP011801.1"/>
</dbReference>
<dbReference type="EMBL" id="CP011801">
    <property type="protein sequence ID" value="ALA58671.1"/>
    <property type="molecule type" value="Genomic_DNA"/>
</dbReference>
<dbReference type="AlphaFoldDB" id="A0A0K2GCI3"/>
<proteinExistence type="predicted"/>
<evidence type="ECO:0000313" key="3">
    <source>
        <dbReference type="Proteomes" id="UP000069205"/>
    </source>
</evidence>
<keyword evidence="3" id="KW-1185">Reference proteome</keyword>
<dbReference type="InterPro" id="IPR000835">
    <property type="entry name" value="HTH_MarR-typ"/>
</dbReference>
<evidence type="ECO:0000313" key="2">
    <source>
        <dbReference type="EMBL" id="ALA58671.1"/>
    </source>
</evidence>
<dbReference type="Pfam" id="PF13463">
    <property type="entry name" value="HTH_27"/>
    <property type="match status" value="1"/>
</dbReference>
<dbReference type="InterPro" id="IPR036388">
    <property type="entry name" value="WH-like_DNA-bd_sf"/>
</dbReference>
<dbReference type="OrthoDB" id="8094158at2"/>
<feature type="domain" description="HTH marR-type" evidence="1">
    <location>
        <begin position="32"/>
        <end position="96"/>
    </location>
</feature>